<reference evidence="9" key="1">
    <citation type="journal article" date="2023" name="Int. J. Syst. Evol. Microbiol.">
        <title>Mesoterricola silvestris gen. nov., sp. nov., Mesoterricola sediminis sp. nov., Geothrix oryzae sp. nov., Geothrix edaphica sp. nov., Geothrix rubra sp. nov., and Geothrix limicola sp. nov., six novel members of Acidobacteriota isolated from soils.</title>
        <authorList>
            <person name="Itoh H."/>
            <person name="Sugisawa Y."/>
            <person name="Mise K."/>
            <person name="Xu Z."/>
            <person name="Kuniyasu M."/>
            <person name="Ushijima N."/>
            <person name="Kawano K."/>
            <person name="Kobayashi E."/>
            <person name="Shiratori Y."/>
            <person name="Masuda Y."/>
            <person name="Senoo K."/>
        </authorList>
    </citation>
    <scope>NUCLEOTIDE SEQUENCE</scope>
    <source>
        <strain evidence="9">W786</strain>
    </source>
</reference>
<feature type="transmembrane region" description="Helical" evidence="7">
    <location>
        <begin position="238"/>
        <end position="260"/>
    </location>
</feature>
<evidence type="ECO:0000256" key="4">
    <source>
        <dbReference type="ARBA" id="ARBA00022692"/>
    </source>
</evidence>
<keyword evidence="10" id="KW-1185">Reference proteome</keyword>
<dbReference type="InterPro" id="IPR050256">
    <property type="entry name" value="Glycosyltransferase_2"/>
</dbReference>
<dbReference type="RefSeq" id="WP_316410784.1">
    <property type="nucleotide sequence ID" value="NZ_AP027081.1"/>
</dbReference>
<evidence type="ECO:0000256" key="6">
    <source>
        <dbReference type="ARBA" id="ARBA00023136"/>
    </source>
</evidence>
<keyword evidence="3 9" id="KW-0808">Transferase</keyword>
<dbReference type="GO" id="GO:0016757">
    <property type="term" value="F:glycosyltransferase activity"/>
    <property type="evidence" value="ECO:0007669"/>
    <property type="project" value="UniProtKB-KW"/>
</dbReference>
<feature type="domain" description="Glycosyltransferase 2-like" evidence="8">
    <location>
        <begin position="9"/>
        <end position="143"/>
    </location>
</feature>
<dbReference type="Proteomes" id="UP001228113">
    <property type="component" value="Chromosome"/>
</dbReference>
<dbReference type="GO" id="GO:0005886">
    <property type="term" value="C:plasma membrane"/>
    <property type="evidence" value="ECO:0007669"/>
    <property type="project" value="TreeGrafter"/>
</dbReference>
<dbReference type="Gene3D" id="3.90.550.10">
    <property type="entry name" value="Spore Coat Polysaccharide Biosynthesis Protein SpsA, Chain A"/>
    <property type="match status" value="1"/>
</dbReference>
<sequence>MSPRPFLLSIVTPAYRCEACIEELYRRVVEAVGGIPGASLELIFVNDGSPERDWEVISRLADLDPRVKGINLSRNFGQHHAIAAGMDHAQGDWIAVMDCDLQDQPEEIPRLFEHAWKEGWDVVFARRMDRQDTWLKVSLSRCFNRLVNTLSTLPIDPAISNFSIVTRQVADSYRRMRECSRSYGLGILWCGYKVGYVPVRHGSRFAGASAYSFGRSLQLAMESITSLSNKPLRMAINLGFGMATLAFLYGIYLIIRYLFWAIPVAGWTTITVSLYFLSGVILVVLGILGLYLGKVFDEVKARPIYLVRETRNVDGTPNCDQANGLEA</sequence>
<proteinExistence type="predicted"/>
<evidence type="ECO:0000256" key="2">
    <source>
        <dbReference type="ARBA" id="ARBA00022676"/>
    </source>
</evidence>
<evidence type="ECO:0000259" key="8">
    <source>
        <dbReference type="Pfam" id="PF00535"/>
    </source>
</evidence>
<evidence type="ECO:0000256" key="5">
    <source>
        <dbReference type="ARBA" id="ARBA00022989"/>
    </source>
</evidence>
<dbReference type="PANTHER" id="PTHR48090:SF1">
    <property type="entry name" value="PROPHAGE BACTOPRENOL GLUCOSYL TRANSFERASE HOMOLOG"/>
    <property type="match status" value="1"/>
</dbReference>
<name>A0AA48KDT1_9BACT</name>
<dbReference type="PANTHER" id="PTHR48090">
    <property type="entry name" value="UNDECAPRENYL-PHOSPHATE 4-DEOXY-4-FORMAMIDO-L-ARABINOSE TRANSFERASE-RELATED"/>
    <property type="match status" value="1"/>
</dbReference>
<evidence type="ECO:0000256" key="3">
    <source>
        <dbReference type="ARBA" id="ARBA00022679"/>
    </source>
</evidence>
<keyword evidence="5 7" id="KW-1133">Transmembrane helix</keyword>
<comment type="subcellular location">
    <subcellularLocation>
        <location evidence="1">Membrane</location>
        <topology evidence="1">Multi-pass membrane protein</topology>
    </subcellularLocation>
</comment>
<accession>A0AA48KDT1</accession>
<evidence type="ECO:0000313" key="9">
    <source>
        <dbReference type="EMBL" id="BDU78679.1"/>
    </source>
</evidence>
<gene>
    <name evidence="9" type="ORF">METESE_36370</name>
</gene>
<evidence type="ECO:0000256" key="7">
    <source>
        <dbReference type="SAM" id="Phobius"/>
    </source>
</evidence>
<dbReference type="SUPFAM" id="SSF53448">
    <property type="entry name" value="Nucleotide-diphospho-sugar transferases"/>
    <property type="match status" value="1"/>
</dbReference>
<evidence type="ECO:0000313" key="10">
    <source>
        <dbReference type="Proteomes" id="UP001228113"/>
    </source>
</evidence>
<organism evidence="9 10">
    <name type="scientific">Mesoterricola sediminis</name>
    <dbReference type="NCBI Taxonomy" id="2927980"/>
    <lineage>
        <taxon>Bacteria</taxon>
        <taxon>Pseudomonadati</taxon>
        <taxon>Acidobacteriota</taxon>
        <taxon>Holophagae</taxon>
        <taxon>Holophagales</taxon>
        <taxon>Holophagaceae</taxon>
        <taxon>Mesoterricola</taxon>
    </lineage>
</organism>
<protein>
    <submittedName>
        <fullName evidence="9">Glycosyl transferase</fullName>
    </submittedName>
</protein>
<dbReference type="AlphaFoldDB" id="A0AA48KDT1"/>
<feature type="transmembrane region" description="Helical" evidence="7">
    <location>
        <begin position="272"/>
        <end position="292"/>
    </location>
</feature>
<dbReference type="KEGG" id="msea:METESE_36370"/>
<keyword evidence="6 7" id="KW-0472">Membrane</keyword>
<dbReference type="EMBL" id="AP027081">
    <property type="protein sequence ID" value="BDU78679.1"/>
    <property type="molecule type" value="Genomic_DNA"/>
</dbReference>
<evidence type="ECO:0000256" key="1">
    <source>
        <dbReference type="ARBA" id="ARBA00004141"/>
    </source>
</evidence>
<dbReference type="Pfam" id="PF00535">
    <property type="entry name" value="Glycos_transf_2"/>
    <property type="match status" value="1"/>
</dbReference>
<keyword evidence="4 7" id="KW-0812">Transmembrane</keyword>
<dbReference type="InterPro" id="IPR001173">
    <property type="entry name" value="Glyco_trans_2-like"/>
</dbReference>
<keyword evidence="2" id="KW-0328">Glycosyltransferase</keyword>
<dbReference type="InterPro" id="IPR029044">
    <property type="entry name" value="Nucleotide-diphossugar_trans"/>
</dbReference>
<dbReference type="CDD" id="cd04187">
    <property type="entry name" value="DPM1_like_bac"/>
    <property type="match status" value="1"/>
</dbReference>